<gene>
    <name evidence="1" type="ORF">PCOR1329_LOCUS24052</name>
</gene>
<dbReference type="Proteomes" id="UP001189429">
    <property type="component" value="Unassembled WGS sequence"/>
</dbReference>
<keyword evidence="2" id="KW-1185">Reference proteome</keyword>
<evidence type="ECO:0008006" key="3">
    <source>
        <dbReference type="Google" id="ProtNLM"/>
    </source>
</evidence>
<proteinExistence type="predicted"/>
<protein>
    <recommendedName>
        <fullName evidence="3">Autophagy-related protein 9</fullName>
    </recommendedName>
</protein>
<dbReference type="EMBL" id="CAUYUJ010008225">
    <property type="protein sequence ID" value="CAK0823240.1"/>
    <property type="molecule type" value="Genomic_DNA"/>
</dbReference>
<accession>A0ABN9RV70</accession>
<feature type="non-terminal residue" evidence="1">
    <location>
        <position position="113"/>
    </location>
</feature>
<organism evidence="1 2">
    <name type="scientific">Prorocentrum cordatum</name>
    <dbReference type="NCBI Taxonomy" id="2364126"/>
    <lineage>
        <taxon>Eukaryota</taxon>
        <taxon>Sar</taxon>
        <taxon>Alveolata</taxon>
        <taxon>Dinophyceae</taxon>
        <taxon>Prorocentrales</taxon>
        <taxon>Prorocentraceae</taxon>
        <taxon>Prorocentrum</taxon>
    </lineage>
</organism>
<reference evidence="1" key="1">
    <citation type="submission" date="2023-10" db="EMBL/GenBank/DDBJ databases">
        <authorList>
            <person name="Chen Y."/>
            <person name="Shah S."/>
            <person name="Dougan E. K."/>
            <person name="Thang M."/>
            <person name="Chan C."/>
        </authorList>
    </citation>
    <scope>NUCLEOTIDE SEQUENCE [LARGE SCALE GENOMIC DNA]</scope>
</reference>
<feature type="non-terminal residue" evidence="1">
    <location>
        <position position="1"/>
    </location>
</feature>
<comment type="caution">
    <text evidence="1">The sequence shown here is derived from an EMBL/GenBank/DDBJ whole genome shotgun (WGS) entry which is preliminary data.</text>
</comment>
<evidence type="ECO:0000313" key="1">
    <source>
        <dbReference type="EMBL" id="CAK0823240.1"/>
    </source>
</evidence>
<sequence length="113" mass="12039">ILIGVFLRYFFKPCDHAWEHVLRRPTWLLSQNALAAACRPSDVAGGGAVRMRRGLSLLACSPGLCRGGGGAAAGVRSLPARQEDFFDLLPQEYPWPLPGGAALDAIGGRLPQA</sequence>
<evidence type="ECO:0000313" key="2">
    <source>
        <dbReference type="Proteomes" id="UP001189429"/>
    </source>
</evidence>
<name>A0ABN9RV70_9DINO</name>